<gene>
    <name evidence="1" type="ORF">SBF1_3030007</name>
</gene>
<protein>
    <submittedName>
        <fullName evidence="1">Uncharacterized protein</fullName>
    </submittedName>
</protein>
<dbReference type="EMBL" id="OMOF01000228">
    <property type="protein sequence ID" value="SPF44122.1"/>
    <property type="molecule type" value="Genomic_DNA"/>
</dbReference>
<proteinExistence type="predicted"/>
<sequence length="46" mass="5455">MTWKNTVNTPWGILNGEPQITQIKKIETHRQRIKGMENVERDSQTF</sequence>
<evidence type="ECO:0000313" key="2">
    <source>
        <dbReference type="Proteomes" id="UP000238916"/>
    </source>
</evidence>
<organism evidence="1 2">
    <name type="scientific">Candidatus Desulfosporosinus infrequens</name>
    <dbReference type="NCBI Taxonomy" id="2043169"/>
    <lineage>
        <taxon>Bacteria</taxon>
        <taxon>Bacillati</taxon>
        <taxon>Bacillota</taxon>
        <taxon>Clostridia</taxon>
        <taxon>Eubacteriales</taxon>
        <taxon>Desulfitobacteriaceae</taxon>
        <taxon>Desulfosporosinus</taxon>
    </lineage>
</organism>
<name>A0A2U3KWW3_9FIRM</name>
<reference evidence="2" key="1">
    <citation type="submission" date="2018-02" db="EMBL/GenBank/DDBJ databases">
        <authorList>
            <person name="Hausmann B."/>
        </authorList>
    </citation>
    <scope>NUCLEOTIDE SEQUENCE [LARGE SCALE GENOMIC DNA]</scope>
    <source>
        <strain evidence="2">Peat soil MAG SbF1</strain>
    </source>
</reference>
<accession>A0A2U3KWW3</accession>
<dbReference type="Proteomes" id="UP000238916">
    <property type="component" value="Unassembled WGS sequence"/>
</dbReference>
<evidence type="ECO:0000313" key="1">
    <source>
        <dbReference type="EMBL" id="SPF44122.1"/>
    </source>
</evidence>
<dbReference type="AlphaFoldDB" id="A0A2U3KWW3"/>